<feature type="transmembrane region" description="Helical" evidence="1">
    <location>
        <begin position="65"/>
        <end position="94"/>
    </location>
</feature>
<reference evidence="3" key="1">
    <citation type="submission" date="2017-04" db="EMBL/GenBank/DDBJ databases">
        <authorList>
            <person name="Varghese N."/>
            <person name="Submissions S."/>
        </authorList>
    </citation>
    <scope>NUCLEOTIDE SEQUENCE [LARGE SCALE GENOMIC DNA]</scope>
    <source>
        <strain evidence="3">VKM Ac-2121</strain>
    </source>
</reference>
<organism evidence="2 3">
    <name type="scientific">Rathayibacter oskolensis</name>
    <dbReference type="NCBI Taxonomy" id="1891671"/>
    <lineage>
        <taxon>Bacteria</taxon>
        <taxon>Bacillati</taxon>
        <taxon>Actinomycetota</taxon>
        <taxon>Actinomycetes</taxon>
        <taxon>Micrococcales</taxon>
        <taxon>Microbacteriaceae</taxon>
        <taxon>Rathayibacter</taxon>
    </lineage>
</organism>
<keyword evidence="3" id="KW-1185">Reference proteome</keyword>
<keyword evidence="1" id="KW-0472">Membrane</keyword>
<dbReference type="EMBL" id="FXBM01000003">
    <property type="protein sequence ID" value="SMH48982.1"/>
    <property type="molecule type" value="Genomic_DNA"/>
</dbReference>
<name>A0A1X7PDY4_9MICO</name>
<evidence type="ECO:0000256" key="1">
    <source>
        <dbReference type="SAM" id="Phobius"/>
    </source>
</evidence>
<keyword evidence="1" id="KW-1133">Transmembrane helix</keyword>
<feature type="transmembrane region" description="Helical" evidence="1">
    <location>
        <begin position="106"/>
        <end position="126"/>
    </location>
</feature>
<keyword evidence="1" id="KW-0812">Transmembrane</keyword>
<dbReference type="Proteomes" id="UP000193711">
    <property type="component" value="Unassembled WGS sequence"/>
</dbReference>
<accession>A0A1X7PDY4</accession>
<dbReference type="AlphaFoldDB" id="A0A1X7PDY4"/>
<protein>
    <submittedName>
        <fullName evidence="2">Uncharacterized protein</fullName>
    </submittedName>
</protein>
<feature type="transmembrane region" description="Helical" evidence="1">
    <location>
        <begin position="33"/>
        <end position="53"/>
    </location>
</feature>
<evidence type="ECO:0000313" key="2">
    <source>
        <dbReference type="EMBL" id="SMH48982.1"/>
    </source>
</evidence>
<sequence>MFSVRMLGVRRADGAEAYRSGVERFTDPDPEAVTVPAAALVLASGAAVALGVAPRMASATLGAEVLLPLVGVLGWGLVVWSALLGGGSAVHLLLSVRSRRPVLLREIALTLAALALVAAVVAANPVGGGSGAAG</sequence>
<proteinExistence type="predicted"/>
<gene>
    <name evidence="2" type="ORF">SAMN06295885_3168</name>
</gene>
<evidence type="ECO:0000313" key="3">
    <source>
        <dbReference type="Proteomes" id="UP000193711"/>
    </source>
</evidence>